<proteinExistence type="predicted"/>
<dbReference type="Proteomes" id="UP000828390">
    <property type="component" value="Unassembled WGS sequence"/>
</dbReference>
<name>A0A9D4MGR6_DREPO</name>
<sequence length="160" mass="17747">MMRRHVLWRLIRIQTVCKGLQNSVPALKELKIYPVFDNITRHSKHSHITPQSPSPVITSYEKPTLSFEAMLLGDYPHVTIEDLIRAPFESTSAPGPELVKEENTRVLENGSALSGYLVDNDRENTITSLEPIASVVDQSPAAVDQKGTHCDNIIEKASSG</sequence>
<reference evidence="1" key="1">
    <citation type="journal article" date="2019" name="bioRxiv">
        <title>The Genome of the Zebra Mussel, Dreissena polymorpha: A Resource for Invasive Species Research.</title>
        <authorList>
            <person name="McCartney M.A."/>
            <person name="Auch B."/>
            <person name="Kono T."/>
            <person name="Mallez S."/>
            <person name="Zhang Y."/>
            <person name="Obille A."/>
            <person name="Becker A."/>
            <person name="Abrahante J.E."/>
            <person name="Garbe J."/>
            <person name="Badalamenti J.P."/>
            <person name="Herman A."/>
            <person name="Mangelson H."/>
            <person name="Liachko I."/>
            <person name="Sullivan S."/>
            <person name="Sone E.D."/>
            <person name="Koren S."/>
            <person name="Silverstein K.A.T."/>
            <person name="Beckman K.B."/>
            <person name="Gohl D.M."/>
        </authorList>
    </citation>
    <scope>NUCLEOTIDE SEQUENCE</scope>
    <source>
        <strain evidence="1">Duluth1</strain>
        <tissue evidence="1">Whole animal</tissue>
    </source>
</reference>
<accession>A0A9D4MGR6</accession>
<gene>
    <name evidence="1" type="ORF">DPMN_038659</name>
</gene>
<comment type="caution">
    <text evidence="1">The sequence shown here is derived from an EMBL/GenBank/DDBJ whole genome shotgun (WGS) entry which is preliminary data.</text>
</comment>
<organism evidence="1 2">
    <name type="scientific">Dreissena polymorpha</name>
    <name type="common">Zebra mussel</name>
    <name type="synonym">Mytilus polymorpha</name>
    <dbReference type="NCBI Taxonomy" id="45954"/>
    <lineage>
        <taxon>Eukaryota</taxon>
        <taxon>Metazoa</taxon>
        <taxon>Spiralia</taxon>
        <taxon>Lophotrochozoa</taxon>
        <taxon>Mollusca</taxon>
        <taxon>Bivalvia</taxon>
        <taxon>Autobranchia</taxon>
        <taxon>Heteroconchia</taxon>
        <taxon>Euheterodonta</taxon>
        <taxon>Imparidentia</taxon>
        <taxon>Neoheterodontei</taxon>
        <taxon>Myida</taxon>
        <taxon>Dreissenoidea</taxon>
        <taxon>Dreissenidae</taxon>
        <taxon>Dreissena</taxon>
    </lineage>
</organism>
<protein>
    <submittedName>
        <fullName evidence="1">Uncharacterized protein</fullName>
    </submittedName>
</protein>
<evidence type="ECO:0000313" key="1">
    <source>
        <dbReference type="EMBL" id="KAH3875394.1"/>
    </source>
</evidence>
<dbReference type="EMBL" id="JAIWYP010000002">
    <property type="protein sequence ID" value="KAH3875394.1"/>
    <property type="molecule type" value="Genomic_DNA"/>
</dbReference>
<dbReference type="AlphaFoldDB" id="A0A9D4MGR6"/>
<keyword evidence="2" id="KW-1185">Reference proteome</keyword>
<evidence type="ECO:0000313" key="2">
    <source>
        <dbReference type="Proteomes" id="UP000828390"/>
    </source>
</evidence>
<reference evidence="1" key="2">
    <citation type="submission" date="2020-11" db="EMBL/GenBank/DDBJ databases">
        <authorList>
            <person name="McCartney M.A."/>
            <person name="Auch B."/>
            <person name="Kono T."/>
            <person name="Mallez S."/>
            <person name="Becker A."/>
            <person name="Gohl D.M."/>
            <person name="Silverstein K.A.T."/>
            <person name="Koren S."/>
            <person name="Bechman K.B."/>
            <person name="Herman A."/>
            <person name="Abrahante J.E."/>
            <person name="Garbe J."/>
        </authorList>
    </citation>
    <scope>NUCLEOTIDE SEQUENCE</scope>
    <source>
        <strain evidence="1">Duluth1</strain>
        <tissue evidence="1">Whole animal</tissue>
    </source>
</reference>